<evidence type="ECO:0000256" key="1">
    <source>
        <dbReference type="SAM" id="MobiDB-lite"/>
    </source>
</evidence>
<protein>
    <submittedName>
        <fullName evidence="3">Peptidase M23-like protein</fullName>
    </submittedName>
</protein>
<evidence type="ECO:0000313" key="3">
    <source>
        <dbReference type="EMBL" id="TDW17975.1"/>
    </source>
</evidence>
<keyword evidence="4" id="KW-1185">Reference proteome</keyword>
<accession>A0A4R7ZKT1</accession>
<feature type="compositionally biased region" description="Low complexity" evidence="1">
    <location>
        <begin position="61"/>
        <end position="88"/>
    </location>
</feature>
<dbReference type="Pfam" id="PF01551">
    <property type="entry name" value="Peptidase_M23"/>
    <property type="match status" value="1"/>
</dbReference>
<feature type="region of interest" description="Disordered" evidence="1">
    <location>
        <begin position="34"/>
        <end position="96"/>
    </location>
</feature>
<evidence type="ECO:0000259" key="2">
    <source>
        <dbReference type="Pfam" id="PF01551"/>
    </source>
</evidence>
<comment type="caution">
    <text evidence="3">The sequence shown here is derived from an EMBL/GenBank/DDBJ whole genome shotgun (WGS) entry which is preliminary data.</text>
</comment>
<name>A0A4R7ZKT1_9ACTN</name>
<dbReference type="AlphaFoldDB" id="A0A4R7ZKT1"/>
<dbReference type="InterPro" id="IPR011055">
    <property type="entry name" value="Dup_hybrid_motif"/>
</dbReference>
<sequence>MTRQVWAVFLVAVVGVAGAGLFGLSAAGVFDRTQPGTAPTPAPEVSTAPRASTPSPAQSRPTPAQSSTTKPAPSTPARSSAPTRAVSPTRPPSPAARRYVFPVGGCRADASQSHHDYPASDIFADVGCLFVSPVDGRVDEVTRVDTWDPKTNRGPDRGGLSVSVVGVDGVRYYGSHLSAIAAGIRPGVIVRAGQTLARTGKTGSARVTPPHLHFGISWPTKPNTWWIRRGAVPPQEFLNSWHHGGQLSPVGLVAKTRRTYGVDRGCRSYC</sequence>
<dbReference type="CDD" id="cd12797">
    <property type="entry name" value="M23_peptidase"/>
    <property type="match status" value="1"/>
</dbReference>
<dbReference type="Gene3D" id="2.70.70.10">
    <property type="entry name" value="Glucose Permease (Domain IIA)"/>
    <property type="match status" value="1"/>
</dbReference>
<gene>
    <name evidence="3" type="ORF">EV650_4555</name>
</gene>
<organism evidence="3 4">
    <name type="scientific">Kribbella kalugense</name>
    <dbReference type="NCBI Taxonomy" id="2512221"/>
    <lineage>
        <taxon>Bacteria</taxon>
        <taxon>Bacillati</taxon>
        <taxon>Actinomycetota</taxon>
        <taxon>Actinomycetes</taxon>
        <taxon>Propionibacteriales</taxon>
        <taxon>Kribbellaceae</taxon>
        <taxon>Kribbella</taxon>
    </lineage>
</organism>
<dbReference type="Proteomes" id="UP000295447">
    <property type="component" value="Unassembled WGS sequence"/>
</dbReference>
<feature type="domain" description="M23ase beta-sheet core" evidence="2">
    <location>
        <begin position="121"/>
        <end position="218"/>
    </location>
</feature>
<reference evidence="3 4" key="1">
    <citation type="submission" date="2019-03" db="EMBL/GenBank/DDBJ databases">
        <title>Genomic Encyclopedia of Type Strains, Phase III (KMG-III): the genomes of soil and plant-associated and newly described type strains.</title>
        <authorList>
            <person name="Whitman W."/>
        </authorList>
    </citation>
    <scope>NUCLEOTIDE SEQUENCE [LARGE SCALE GENOMIC DNA]</scope>
    <source>
        <strain evidence="3 4">VKM Ac-2570</strain>
    </source>
</reference>
<evidence type="ECO:0000313" key="4">
    <source>
        <dbReference type="Proteomes" id="UP000295447"/>
    </source>
</evidence>
<dbReference type="SUPFAM" id="SSF51261">
    <property type="entry name" value="Duplicated hybrid motif"/>
    <property type="match status" value="1"/>
</dbReference>
<dbReference type="InterPro" id="IPR016047">
    <property type="entry name" value="M23ase_b-sheet_dom"/>
</dbReference>
<proteinExistence type="predicted"/>
<feature type="compositionally biased region" description="Polar residues" evidence="1">
    <location>
        <begin position="49"/>
        <end position="60"/>
    </location>
</feature>
<dbReference type="EMBL" id="SODF01000002">
    <property type="protein sequence ID" value="TDW17975.1"/>
    <property type="molecule type" value="Genomic_DNA"/>
</dbReference>